<dbReference type="RefSeq" id="WP_380205370.1">
    <property type="nucleotide sequence ID" value="NZ_JBHTEK010000001.1"/>
</dbReference>
<evidence type="ECO:0000313" key="2">
    <source>
        <dbReference type="Proteomes" id="UP001596513"/>
    </source>
</evidence>
<dbReference type="EMBL" id="JBHTEK010000001">
    <property type="protein sequence ID" value="MFC7669899.1"/>
    <property type="molecule type" value="Genomic_DNA"/>
</dbReference>
<organism evidence="1 2">
    <name type="scientific">Hymenobacter humi</name>
    <dbReference type="NCBI Taxonomy" id="1411620"/>
    <lineage>
        <taxon>Bacteria</taxon>
        <taxon>Pseudomonadati</taxon>
        <taxon>Bacteroidota</taxon>
        <taxon>Cytophagia</taxon>
        <taxon>Cytophagales</taxon>
        <taxon>Hymenobacteraceae</taxon>
        <taxon>Hymenobacter</taxon>
    </lineage>
</organism>
<comment type="caution">
    <text evidence="1">The sequence shown here is derived from an EMBL/GenBank/DDBJ whole genome shotgun (WGS) entry which is preliminary data.</text>
</comment>
<accession>A0ABW2UC34</accession>
<dbReference type="Proteomes" id="UP001596513">
    <property type="component" value="Unassembled WGS sequence"/>
</dbReference>
<proteinExistence type="predicted"/>
<evidence type="ECO:0000313" key="1">
    <source>
        <dbReference type="EMBL" id="MFC7669899.1"/>
    </source>
</evidence>
<gene>
    <name evidence="1" type="ORF">ACFQT0_22920</name>
</gene>
<sequence length="158" mass="17740">MLSTLPTQQLTVEDDHHAALAEYAFYACKDLMYVRWHGHLTGAEIIRGVQEAGAWTMPLNFSLILNDKSDTGGDWSEALPWLQYEWLPLALQAGVKAMAYVFSPDRENRFASQHFVAALRPHMAIELFEDVDVALAWLQQYQPGRAESSPAVLAPRPA</sequence>
<keyword evidence="2" id="KW-1185">Reference proteome</keyword>
<evidence type="ECO:0008006" key="3">
    <source>
        <dbReference type="Google" id="ProtNLM"/>
    </source>
</evidence>
<name>A0ABW2UC34_9BACT</name>
<protein>
    <recommendedName>
        <fullName evidence="3">STAS/SEC14 domain-containing protein</fullName>
    </recommendedName>
</protein>
<reference evidence="2" key="1">
    <citation type="journal article" date="2019" name="Int. J. Syst. Evol. Microbiol.">
        <title>The Global Catalogue of Microorganisms (GCM) 10K type strain sequencing project: providing services to taxonomists for standard genome sequencing and annotation.</title>
        <authorList>
            <consortium name="The Broad Institute Genomics Platform"/>
            <consortium name="The Broad Institute Genome Sequencing Center for Infectious Disease"/>
            <person name="Wu L."/>
            <person name="Ma J."/>
        </authorList>
    </citation>
    <scope>NUCLEOTIDE SEQUENCE [LARGE SCALE GENOMIC DNA]</scope>
    <source>
        <strain evidence="2">JCM 19635</strain>
    </source>
</reference>